<dbReference type="Proteomes" id="UP000830055">
    <property type="component" value="Chromosome"/>
</dbReference>
<keyword evidence="1" id="KW-1133">Transmembrane helix</keyword>
<name>A0ABM7W4R7_9BACT</name>
<organism evidence="2 3">
    <name type="scientific">Desulfofustis limnaeus</name>
    <dbReference type="NCBI Taxonomy" id="2740163"/>
    <lineage>
        <taxon>Bacteria</taxon>
        <taxon>Pseudomonadati</taxon>
        <taxon>Thermodesulfobacteriota</taxon>
        <taxon>Desulfobulbia</taxon>
        <taxon>Desulfobulbales</taxon>
        <taxon>Desulfocapsaceae</taxon>
        <taxon>Desulfofustis</taxon>
    </lineage>
</organism>
<keyword evidence="1" id="KW-0472">Membrane</keyword>
<evidence type="ECO:0000313" key="2">
    <source>
        <dbReference type="EMBL" id="BDD85885.1"/>
    </source>
</evidence>
<accession>A0ABM7W4R7</accession>
<feature type="transmembrane region" description="Helical" evidence="1">
    <location>
        <begin position="12"/>
        <end position="32"/>
    </location>
</feature>
<evidence type="ECO:0000256" key="1">
    <source>
        <dbReference type="SAM" id="Phobius"/>
    </source>
</evidence>
<dbReference type="EMBL" id="AP025516">
    <property type="protein sequence ID" value="BDD85885.1"/>
    <property type="molecule type" value="Genomic_DNA"/>
</dbReference>
<gene>
    <name evidence="2" type="ORF">DPPLL_02500</name>
</gene>
<proteinExistence type="predicted"/>
<protein>
    <submittedName>
        <fullName evidence="2">Uncharacterized protein</fullName>
    </submittedName>
</protein>
<evidence type="ECO:0000313" key="3">
    <source>
        <dbReference type="Proteomes" id="UP000830055"/>
    </source>
</evidence>
<sequence>MRKAPLSRKEWLTLVITMLVLIVAVSATGIYFRNRDRRLAHNDEQMVIVEGQLPSASTDNAEEPEEPPVTLGSTTFFITPSATELLTALRESSLLEEDPEVHGERPLQVIWPGFFFSLQHDSSGRSVALLDVDESGFGTILRCLVNLEQYPELLTLDPGKKIWVAGQIIAVDLAGDGIVTIDVQYIRFDDAPPAPNYSSPPP</sequence>
<dbReference type="RefSeq" id="WP_284153010.1">
    <property type="nucleotide sequence ID" value="NZ_AP025516.1"/>
</dbReference>
<keyword evidence="3" id="KW-1185">Reference proteome</keyword>
<keyword evidence="1" id="KW-0812">Transmembrane</keyword>
<reference evidence="2 3" key="1">
    <citation type="submission" date="2022-01" db="EMBL/GenBank/DDBJ databases">
        <title>Desulfofustis limnae sp. nov., a novel mesophilic sulfate-reducing bacterium isolated from marsh soil.</title>
        <authorList>
            <person name="Watanabe M."/>
            <person name="Takahashi A."/>
            <person name="Kojima H."/>
            <person name="Fukui M."/>
        </authorList>
    </citation>
    <scope>NUCLEOTIDE SEQUENCE [LARGE SCALE GENOMIC DNA]</scope>
    <source>
        <strain evidence="2 3">PPLL</strain>
    </source>
</reference>